<sequence length="45" mass="4980">RGRQLVGTCWSDWQLVGIFVCDIPPRQSRKSTESAISAAVKMSDV</sequence>
<accession>A0A914VCV9</accession>
<evidence type="ECO:0000313" key="2">
    <source>
        <dbReference type="WBParaSite" id="PSAMB.scaffold18113size995.g37505.t1"/>
    </source>
</evidence>
<proteinExistence type="predicted"/>
<reference evidence="2" key="1">
    <citation type="submission" date="2022-11" db="UniProtKB">
        <authorList>
            <consortium name="WormBaseParasite"/>
        </authorList>
    </citation>
    <scope>IDENTIFICATION</scope>
</reference>
<dbReference type="AlphaFoldDB" id="A0A914VCV9"/>
<dbReference type="WBParaSite" id="PSAMB.scaffold18113size995.g37505.t1">
    <property type="protein sequence ID" value="PSAMB.scaffold18113size995.g37505.t1"/>
    <property type="gene ID" value="PSAMB.scaffold18113size995.g37505"/>
</dbReference>
<dbReference type="Proteomes" id="UP000887566">
    <property type="component" value="Unplaced"/>
</dbReference>
<name>A0A914VCV9_9BILA</name>
<protein>
    <submittedName>
        <fullName evidence="2">Uncharacterized protein</fullName>
    </submittedName>
</protein>
<organism evidence="1 2">
    <name type="scientific">Plectus sambesii</name>
    <dbReference type="NCBI Taxonomy" id="2011161"/>
    <lineage>
        <taxon>Eukaryota</taxon>
        <taxon>Metazoa</taxon>
        <taxon>Ecdysozoa</taxon>
        <taxon>Nematoda</taxon>
        <taxon>Chromadorea</taxon>
        <taxon>Plectida</taxon>
        <taxon>Plectina</taxon>
        <taxon>Plectoidea</taxon>
        <taxon>Plectidae</taxon>
        <taxon>Plectus</taxon>
    </lineage>
</organism>
<keyword evidence="1" id="KW-1185">Reference proteome</keyword>
<evidence type="ECO:0000313" key="1">
    <source>
        <dbReference type="Proteomes" id="UP000887566"/>
    </source>
</evidence>